<organism evidence="2 3">
    <name type="scientific">Bullifex porci</name>
    <dbReference type="NCBI Taxonomy" id="2606638"/>
    <lineage>
        <taxon>Bacteria</taxon>
        <taxon>Pseudomonadati</taxon>
        <taxon>Spirochaetota</taxon>
        <taxon>Spirochaetia</taxon>
        <taxon>Spirochaetales</taxon>
        <taxon>Spirochaetaceae</taxon>
        <taxon>Bullifex</taxon>
    </lineage>
</organism>
<sequence length="446" mass="50989">MRKIIALITAMCLIITLTACQTSGADKTSISAVYFIPESEDDYYEFATFAIGEKPFDLETEDQDPVFEDETEYSPLDDMDGIQDYDLKSMVFTGQSVHGIPDEGVSSRWNHVSVYSENEDANFVDSTCIYETEHAFFYLDDRFSVDMEKLEEIATGFEDEYEVIRRIFGNEGDVDANGKIRFLITSFDEDTMGYYYSLDQYSQEELERAGYDYKSNLSDMLYINVSIFSSDESYTSADVVSTLCHEFSHMAYMNNRASKALDEEYLSFIVEGLAMWTEYYVGYPEGHDGYLYSYLSVADEISFFTSDRNEIYGYGLLFFRYFGERFGIDAIIRLANSPYTEVAALEDASGVDADTLFEDFVYTILATVTGLTDSEYYMEGLNDAESGFELLSTAFEVLADKEYGYYLEKGESYCSYIMPPFSFALFFTESDPDFESDRAQMIKVVL</sequence>
<keyword evidence="1" id="KW-0732">Signal</keyword>
<protein>
    <submittedName>
        <fullName evidence="2">Uncharacterized protein</fullName>
    </submittedName>
</protein>
<keyword evidence="3" id="KW-1185">Reference proteome</keyword>
<dbReference type="PROSITE" id="PS51257">
    <property type="entry name" value="PROKAR_LIPOPROTEIN"/>
    <property type="match status" value="1"/>
</dbReference>
<feature type="signal peptide" evidence="1">
    <location>
        <begin position="1"/>
        <end position="21"/>
    </location>
</feature>
<dbReference type="RefSeq" id="WP_154427008.1">
    <property type="nucleotide sequence ID" value="NZ_VUNN01000040.1"/>
</dbReference>
<gene>
    <name evidence="2" type="ORF">FYJ80_11325</name>
</gene>
<proteinExistence type="predicted"/>
<accession>A0A7X2PF90</accession>
<evidence type="ECO:0000256" key="1">
    <source>
        <dbReference type="SAM" id="SignalP"/>
    </source>
</evidence>
<name>A0A7X2PF90_9SPIO</name>
<evidence type="ECO:0000313" key="3">
    <source>
        <dbReference type="Proteomes" id="UP000460549"/>
    </source>
</evidence>
<dbReference type="EMBL" id="VUNN01000040">
    <property type="protein sequence ID" value="MSU07338.1"/>
    <property type="molecule type" value="Genomic_DNA"/>
</dbReference>
<dbReference type="Proteomes" id="UP000460549">
    <property type="component" value="Unassembled WGS sequence"/>
</dbReference>
<reference evidence="2 3" key="1">
    <citation type="submission" date="2019-08" db="EMBL/GenBank/DDBJ databases">
        <title>In-depth cultivation of the pig gut microbiome towards novel bacterial diversity and tailored functional studies.</title>
        <authorList>
            <person name="Wylensek D."/>
            <person name="Hitch T.C.A."/>
            <person name="Clavel T."/>
        </authorList>
    </citation>
    <scope>NUCLEOTIDE SEQUENCE [LARGE SCALE GENOMIC DNA]</scope>
    <source>
        <strain evidence="2 3">NM-380-WT-3C1</strain>
    </source>
</reference>
<comment type="caution">
    <text evidence="2">The sequence shown here is derived from an EMBL/GenBank/DDBJ whole genome shotgun (WGS) entry which is preliminary data.</text>
</comment>
<evidence type="ECO:0000313" key="2">
    <source>
        <dbReference type="EMBL" id="MSU07338.1"/>
    </source>
</evidence>
<feature type="chain" id="PRO_5030541248" evidence="1">
    <location>
        <begin position="22"/>
        <end position="446"/>
    </location>
</feature>
<dbReference type="AlphaFoldDB" id="A0A7X2PF90"/>